<evidence type="ECO:0000313" key="4">
    <source>
        <dbReference type="Proteomes" id="UP000249204"/>
    </source>
</evidence>
<evidence type="ECO:0000256" key="1">
    <source>
        <dbReference type="ARBA" id="ARBA00022729"/>
    </source>
</evidence>
<feature type="domain" description="SLH" evidence="2">
    <location>
        <begin position="38"/>
        <end position="102"/>
    </location>
</feature>
<dbReference type="PROSITE" id="PS51272">
    <property type="entry name" value="SLH"/>
    <property type="match status" value="2"/>
</dbReference>
<feature type="domain" description="SLH" evidence="2">
    <location>
        <begin position="103"/>
        <end position="168"/>
    </location>
</feature>
<dbReference type="Gene3D" id="2.60.40.1220">
    <property type="match status" value="5"/>
</dbReference>
<dbReference type="Pfam" id="PF00395">
    <property type="entry name" value="SLH"/>
    <property type="match status" value="2"/>
</dbReference>
<dbReference type="InterPro" id="IPR014755">
    <property type="entry name" value="Cu-Rt/internalin_Ig-like"/>
</dbReference>
<accession>A0A2W6NNW1</accession>
<sequence>MRNTSDPIKENSNVMNTQGGEKKVMKKILSVALSTAMAFSMFASVAFGDTAVTPQQQFDALKAKGIFNGYPDGSAGLDKEMTRAEFAKVITKLLGLKEITGQLSYTDKNYTAKNWAVPYIEAVTAAGIMEGKNVEKKIFDFNGKVTVAEMATILTRALDLEIPAETDNSAPAWAKGYVQAAINAGLVDAKANFSANASRELLVGAAYSIDQAQSLKVTSYEVSEAGKVVTFKISDGESVKVTLDKALEANKETEVKFTYKDKEFTEKVTYKTTVAQAVATVSATNVKEITVKFDGTVDAATAADVDNYAITGKSFESASLSEDKTTVTLLLDENSSLTNQKSTELSISNVKNADSTKTFAQKVTFTPADVAVPTVETVTALGTKAIKVKFSEPVRKAEALLSSNYKIDGKVIAASVVYSYPDTVILTTNVTEGAHKLTVSNVTDFSGLTLVPVEYDFTAAVDTTAPEVVSVTSSDLTKVTVEFNEPVKRVDSVYANVSSNTPSSIKVSDTKVTLTFPNGTPLNYAENTIYLKGVRDYSDNSADREAKVTPTLDTTRPTIVNTEVKTDTSGNYIARLKFSETLKSSTLEDRANYVLKDANGKVADLDGTNASGNPIVKPYLDPNATNTVVVNLGKDLTGSYTLTVSNIQDMAYVPNTMLPYTFNLDAGQAAAGKINRSWIETVNATTKYVYIEFNKTVATSGAGNALEAAKYSFSTTQGGTYNALTTDNNDIQLVSSDTVRITTTSGVVNDDYVRASYVANADGVYFTQDNSYNLGQQIKSNAQVITLKTDGATVTSDTELKLEFNGKLSYVDINDFVVNNNGTNVRPTSYTTSSDGTVLTLKFDSLPVDTDGVTLSVTNGNTQDSYGNKVVIPSVDLVDKVAPKAKSVKIAGTATPGQYTATITLSEKVEEVDNTVFPGVQNLFTAKVNNTDATVNSVVLDATNKNVITVTFTTAGSVNIADTDKVKVDYSAAYTKAFTDGGDNNLAAFTFEDLYNYLK</sequence>
<evidence type="ECO:0000259" key="2">
    <source>
        <dbReference type="PROSITE" id="PS51272"/>
    </source>
</evidence>
<gene>
    <name evidence="3" type="ORF">DN757_04635</name>
</gene>
<proteinExistence type="predicted"/>
<comment type="caution">
    <text evidence="3">The sequence shown here is derived from an EMBL/GenBank/DDBJ whole genome shotgun (WGS) entry which is preliminary data.</text>
</comment>
<name>A0A2W6NNW1_9BACL</name>
<keyword evidence="1" id="KW-0732">Signal</keyword>
<dbReference type="Proteomes" id="UP000249204">
    <property type="component" value="Unassembled WGS sequence"/>
</dbReference>
<evidence type="ECO:0000313" key="3">
    <source>
        <dbReference type="EMBL" id="PZT56928.1"/>
    </source>
</evidence>
<dbReference type="InterPro" id="IPR001119">
    <property type="entry name" value="SLH_dom"/>
</dbReference>
<reference evidence="3 4" key="1">
    <citation type="submission" date="2018-06" db="EMBL/GenBank/DDBJ databases">
        <title>Isolation of heavy metals resistant Paenibacillus silvae NC2 from Gold-Copper mine in ZiJin, China.</title>
        <authorList>
            <person name="Xu J."/>
            <person name="Mazhar H.S."/>
            <person name="Rensing C."/>
        </authorList>
    </citation>
    <scope>NUCLEOTIDE SEQUENCE [LARGE SCALE GENOMIC DNA]</scope>
    <source>
        <strain evidence="3 4">NC2</strain>
    </source>
</reference>
<protein>
    <submittedName>
        <fullName evidence="3">S-layer protein</fullName>
    </submittedName>
</protein>
<organism evidence="3 4">
    <name type="scientific">Paenibacillus silvae</name>
    <dbReference type="NCBI Taxonomy" id="1325358"/>
    <lineage>
        <taxon>Bacteria</taxon>
        <taxon>Bacillati</taxon>
        <taxon>Bacillota</taxon>
        <taxon>Bacilli</taxon>
        <taxon>Bacillales</taxon>
        <taxon>Paenibacillaceae</taxon>
        <taxon>Paenibacillus</taxon>
    </lineage>
</organism>
<dbReference type="AlphaFoldDB" id="A0A2W6NNW1"/>
<dbReference type="EMBL" id="QKWW01000014">
    <property type="protein sequence ID" value="PZT56928.1"/>
    <property type="molecule type" value="Genomic_DNA"/>
</dbReference>